<evidence type="ECO:0000256" key="1">
    <source>
        <dbReference type="SAM" id="SignalP"/>
    </source>
</evidence>
<name>A0A1S2NBA1_9BURK</name>
<dbReference type="RefSeq" id="WP_071362319.1">
    <property type="nucleotide sequence ID" value="NZ_JRYB01000001.1"/>
</dbReference>
<reference evidence="2 3" key="1">
    <citation type="submission" date="2014-10" db="EMBL/GenBank/DDBJ databases">
        <authorList>
            <person name="Seo M.-J."/>
            <person name="Seok Y.J."/>
            <person name="Cha I.-T."/>
        </authorList>
    </citation>
    <scope>NUCLEOTIDE SEQUENCE [LARGE SCALE GENOMIC DNA]</scope>
    <source>
        <strain evidence="2 3">NEU</strain>
    </source>
</reference>
<evidence type="ECO:0000313" key="2">
    <source>
        <dbReference type="EMBL" id="OIJ42371.1"/>
    </source>
</evidence>
<sequence length="438" mass="43423">MKTRLTLVAAASLLAAANGASAAPTAAGTLITNQASATYTDSTGTKTVQSNVVTTTVQQVASLNINNGTAKSGAAGTQVVFAHSVTNTGNGPDTFALTQTNSGALALTGVVFYLDADGNGAADNATPVTTTGQLAPGATYRFVAVATLAAGATTGATNTMQVKATSGFNGSVSATSTDTTTVGAGAIMDITANAYGPTAPGNGQGPEATAMETKLTTAGAMTSFVIYLNNTGGSPDTFTLAASTDVNFGGAPLPAGWTVVFKDANGQVITNATVAAGANVKVTAEVTPAAGTAPGTTDIWFRAQSTTNGAISDRIHEAVTVVAGESLLELVKTQALDADCNGTPEGEFTKDQITAAPGACIRYQIVATNKGLTTINAVVITDNVPANTTYHTGAAAQTLLGSILAPVTAGLVSTVSATGFNLAPNESNTLNFGVKINP</sequence>
<dbReference type="EMBL" id="JRYB01000001">
    <property type="protein sequence ID" value="OIJ42371.1"/>
    <property type="molecule type" value="Genomic_DNA"/>
</dbReference>
<feature type="signal peptide" evidence="1">
    <location>
        <begin position="1"/>
        <end position="22"/>
    </location>
</feature>
<evidence type="ECO:0000313" key="3">
    <source>
        <dbReference type="Proteomes" id="UP000180246"/>
    </source>
</evidence>
<dbReference type="Proteomes" id="UP000180246">
    <property type="component" value="Unassembled WGS sequence"/>
</dbReference>
<accession>A0A1S2NBA1</accession>
<proteinExistence type="predicted"/>
<comment type="caution">
    <text evidence="2">The sequence shown here is derived from an EMBL/GenBank/DDBJ whole genome shotgun (WGS) entry which is preliminary data.</text>
</comment>
<dbReference type="AlphaFoldDB" id="A0A1S2NBA1"/>
<organism evidence="2 3">
    <name type="scientific">Massilia timonae</name>
    <dbReference type="NCBI Taxonomy" id="47229"/>
    <lineage>
        <taxon>Bacteria</taxon>
        <taxon>Pseudomonadati</taxon>
        <taxon>Pseudomonadota</taxon>
        <taxon>Betaproteobacteria</taxon>
        <taxon>Burkholderiales</taxon>
        <taxon>Oxalobacteraceae</taxon>
        <taxon>Telluria group</taxon>
        <taxon>Massilia</taxon>
    </lineage>
</organism>
<keyword evidence="1" id="KW-0732">Signal</keyword>
<dbReference type="NCBIfam" id="TIGR01451">
    <property type="entry name" value="B_ant_repeat"/>
    <property type="match status" value="1"/>
</dbReference>
<gene>
    <name evidence="2" type="ORF">LO55_3367</name>
</gene>
<dbReference type="InterPro" id="IPR047589">
    <property type="entry name" value="DUF11_rpt"/>
</dbReference>
<feature type="chain" id="PRO_5010309797" evidence="1">
    <location>
        <begin position="23"/>
        <end position="438"/>
    </location>
</feature>
<protein>
    <submittedName>
        <fullName evidence="2">Uncharacterized protein</fullName>
    </submittedName>
</protein>